<accession>A0A382H7L1</accession>
<dbReference type="SUPFAM" id="SSF50331">
    <property type="entry name" value="MOP-like"/>
    <property type="match status" value="1"/>
</dbReference>
<dbReference type="GO" id="GO:0055052">
    <property type="term" value="C:ATP-binding cassette (ABC) transporter complex, substrate-binding subunit-containing"/>
    <property type="evidence" value="ECO:0007669"/>
    <property type="project" value="TreeGrafter"/>
</dbReference>
<dbReference type="GO" id="GO:0016887">
    <property type="term" value="F:ATP hydrolysis activity"/>
    <property type="evidence" value="ECO:0007669"/>
    <property type="project" value="InterPro"/>
</dbReference>
<dbReference type="PROSITE" id="PS00211">
    <property type="entry name" value="ABC_TRANSPORTER_1"/>
    <property type="match status" value="1"/>
</dbReference>
<evidence type="ECO:0000313" key="5">
    <source>
        <dbReference type="EMBL" id="SVB83192.1"/>
    </source>
</evidence>
<dbReference type="FunFam" id="3.40.50.300:FF:000042">
    <property type="entry name" value="Maltose/maltodextrin ABC transporter, ATP-binding protein"/>
    <property type="match status" value="1"/>
</dbReference>
<dbReference type="AlphaFoldDB" id="A0A382H7L1"/>
<dbReference type="Gene3D" id="3.40.50.300">
    <property type="entry name" value="P-loop containing nucleotide triphosphate hydrolases"/>
    <property type="match status" value="1"/>
</dbReference>
<dbReference type="PANTHER" id="PTHR43875">
    <property type="entry name" value="MALTODEXTRIN IMPORT ATP-BINDING PROTEIN MSMX"/>
    <property type="match status" value="1"/>
</dbReference>
<evidence type="ECO:0000259" key="4">
    <source>
        <dbReference type="PROSITE" id="PS50893"/>
    </source>
</evidence>
<organism evidence="5">
    <name type="scientific">marine metagenome</name>
    <dbReference type="NCBI Taxonomy" id="408172"/>
    <lineage>
        <taxon>unclassified sequences</taxon>
        <taxon>metagenomes</taxon>
        <taxon>ecological metagenomes</taxon>
    </lineage>
</organism>
<keyword evidence="3" id="KW-0067">ATP-binding</keyword>
<keyword evidence="1" id="KW-0813">Transport</keyword>
<dbReference type="InterPro" id="IPR017871">
    <property type="entry name" value="ABC_transporter-like_CS"/>
</dbReference>
<dbReference type="InterPro" id="IPR027417">
    <property type="entry name" value="P-loop_NTPase"/>
</dbReference>
<dbReference type="NCBIfam" id="NF008653">
    <property type="entry name" value="PRK11650.1"/>
    <property type="match status" value="1"/>
</dbReference>
<dbReference type="CDD" id="cd03301">
    <property type="entry name" value="ABC_MalK_N"/>
    <property type="match status" value="1"/>
</dbReference>
<name>A0A382H7L1_9ZZZZ</name>
<protein>
    <recommendedName>
        <fullName evidence="4">ABC transporter domain-containing protein</fullName>
    </recommendedName>
</protein>
<dbReference type="SUPFAM" id="SSF52540">
    <property type="entry name" value="P-loop containing nucleoside triphosphate hydrolases"/>
    <property type="match status" value="1"/>
</dbReference>
<feature type="domain" description="ABC transporter" evidence="4">
    <location>
        <begin position="4"/>
        <end position="234"/>
    </location>
</feature>
<evidence type="ECO:0000256" key="3">
    <source>
        <dbReference type="ARBA" id="ARBA00022840"/>
    </source>
</evidence>
<dbReference type="InterPro" id="IPR012340">
    <property type="entry name" value="NA-bd_OB-fold"/>
</dbReference>
<dbReference type="GO" id="GO:1990060">
    <property type="term" value="C:maltose transport complex"/>
    <property type="evidence" value="ECO:0007669"/>
    <property type="project" value="TreeGrafter"/>
</dbReference>
<keyword evidence="2" id="KW-0547">Nucleotide-binding</keyword>
<dbReference type="GO" id="GO:0005524">
    <property type="term" value="F:ATP binding"/>
    <property type="evidence" value="ECO:0007669"/>
    <property type="project" value="UniProtKB-KW"/>
</dbReference>
<dbReference type="EMBL" id="UINC01059597">
    <property type="protein sequence ID" value="SVB83192.1"/>
    <property type="molecule type" value="Genomic_DNA"/>
</dbReference>
<gene>
    <name evidence="5" type="ORF">METZ01_LOCUS236046</name>
</gene>
<dbReference type="InterPro" id="IPR008995">
    <property type="entry name" value="Mo/tungstate-bd_C_term_dom"/>
</dbReference>
<reference evidence="5" key="1">
    <citation type="submission" date="2018-05" db="EMBL/GenBank/DDBJ databases">
        <authorList>
            <person name="Lanie J.A."/>
            <person name="Ng W.-L."/>
            <person name="Kazmierczak K.M."/>
            <person name="Andrzejewski T.M."/>
            <person name="Davidsen T.M."/>
            <person name="Wayne K.J."/>
            <person name="Tettelin H."/>
            <person name="Glass J.I."/>
            <person name="Rusch D."/>
            <person name="Podicherti R."/>
            <person name="Tsui H.-C.T."/>
            <person name="Winkler M.E."/>
        </authorList>
    </citation>
    <scope>NUCLEOTIDE SEQUENCE</scope>
</reference>
<dbReference type="InterPro" id="IPR003593">
    <property type="entry name" value="AAA+_ATPase"/>
</dbReference>
<dbReference type="InterPro" id="IPR015855">
    <property type="entry name" value="ABC_transpr_MalK-like"/>
</dbReference>
<dbReference type="InterPro" id="IPR047641">
    <property type="entry name" value="ABC_transpr_MalK/UgpC-like"/>
</dbReference>
<dbReference type="Pfam" id="PF00005">
    <property type="entry name" value="ABC_tran"/>
    <property type="match status" value="1"/>
</dbReference>
<evidence type="ECO:0000256" key="2">
    <source>
        <dbReference type="ARBA" id="ARBA00022741"/>
    </source>
</evidence>
<dbReference type="SMART" id="SM00382">
    <property type="entry name" value="AAA"/>
    <property type="match status" value="1"/>
</dbReference>
<evidence type="ECO:0000256" key="1">
    <source>
        <dbReference type="ARBA" id="ARBA00022448"/>
    </source>
</evidence>
<dbReference type="PROSITE" id="PS50893">
    <property type="entry name" value="ABC_TRANSPORTER_2"/>
    <property type="match status" value="1"/>
</dbReference>
<dbReference type="InterPro" id="IPR003439">
    <property type="entry name" value="ABC_transporter-like_ATP-bd"/>
</dbReference>
<dbReference type="Gene3D" id="2.40.50.100">
    <property type="match status" value="1"/>
</dbReference>
<dbReference type="PANTHER" id="PTHR43875:SF3">
    <property type="entry name" value="MALTOSE_MALTODEXTRIN IMPORT ATP-BINDING PROTEIN MALK"/>
    <property type="match status" value="1"/>
</dbReference>
<dbReference type="GO" id="GO:0015423">
    <property type="term" value="F:ABC-type maltose transporter activity"/>
    <property type="evidence" value="ECO:0007669"/>
    <property type="project" value="TreeGrafter"/>
</dbReference>
<sequence>MANIKFSNVHKSFGSNKIITDFNLEGKEDEFLVLVGPSGCGKSTLLRMMAGLEKIDEGEIYINDQLINDLHPSKRQTAMVFQSYALYPHMNVYENMSFGLKIEKKSKEEIETKVMQAAKILKIEELLERKPKQLSGGQRQRVAIGRAITRNPKIFLFDEPLSNLDAALRAEMRVEISKLHKQIKTNMIYVTHDQVEAMTLADRIVILNHGNIEQVGNPDEIYNDPSNVFVAQFIGTPKMNILKITSDKIISNHEVNFLDNKIKIDGINFIKKNYYFGIRPEHFEVSDNSEYKFNPKIELIENLGNEKIAYIKIDNHDISAKISSQNTIGNQIGFSSKNIFVFDENGVRLRS</sequence>
<dbReference type="Gene3D" id="2.40.50.140">
    <property type="entry name" value="Nucleic acid-binding proteins"/>
    <property type="match status" value="1"/>
</dbReference>
<proteinExistence type="predicted"/>